<evidence type="ECO:0000256" key="2">
    <source>
        <dbReference type="SAM" id="SignalP"/>
    </source>
</evidence>
<sequence>MKSLKQLLFTTMMVTLLFVTACSSGSGQTGKQPDNGNDNASTASTNEQSTNKDKNKDKVQLRIMWWGSDTRHEATLKVIELFQQKYPHITFSEEYLGSDGYWDKLNILVAGGNAPDIFQLGNNYPDYVSKNALLDLSPYIGNLIKVDHIDESIIASGKIDDQFYGINLGSNALGVIYNKALIEQSGLNPPSKDWTWEQLEKYLQQLNQALPNVLPMTDVSNNQHFINHFIRQKSHAIYKDGAINFTKEDVIEWFQMWENFRGKGLISDAQTAATYTETGPDKSLLIEGKAVMTVAFSNQLKAYQDLLQDELEMTLLPFGGETTGIWLQPSQFMSVNKNTKHPEEAALFLDFIINDPEATLILGTERGIPGSAQVRDALKENASKVDLKVFNFIDEAIANSREMDRELPNGSEWASVLLNAVQKIAFKTTSIENAAQEVVNAAEQALKK</sequence>
<dbReference type="PANTHER" id="PTHR43649">
    <property type="entry name" value="ARABINOSE-BINDING PROTEIN-RELATED"/>
    <property type="match status" value="1"/>
</dbReference>
<name>A0ABW4YPE0_9BACL</name>
<dbReference type="InterPro" id="IPR050490">
    <property type="entry name" value="Bact_solute-bd_prot1"/>
</dbReference>
<feature type="region of interest" description="Disordered" evidence="1">
    <location>
        <begin position="25"/>
        <end position="55"/>
    </location>
</feature>
<proteinExistence type="predicted"/>
<comment type="caution">
    <text evidence="3">The sequence shown here is derived from an EMBL/GenBank/DDBJ whole genome shotgun (WGS) entry which is preliminary data.</text>
</comment>
<evidence type="ECO:0000256" key="1">
    <source>
        <dbReference type="SAM" id="MobiDB-lite"/>
    </source>
</evidence>
<organism evidence="3 4">
    <name type="scientific">Paenibacillus yanchengensis</name>
    <dbReference type="NCBI Taxonomy" id="2035833"/>
    <lineage>
        <taxon>Bacteria</taxon>
        <taxon>Bacillati</taxon>
        <taxon>Bacillota</taxon>
        <taxon>Bacilli</taxon>
        <taxon>Bacillales</taxon>
        <taxon>Paenibacillaceae</taxon>
        <taxon>Paenibacillus</taxon>
    </lineage>
</organism>
<dbReference type="SUPFAM" id="SSF53850">
    <property type="entry name" value="Periplasmic binding protein-like II"/>
    <property type="match status" value="1"/>
</dbReference>
<feature type="chain" id="PRO_5045222268" evidence="2">
    <location>
        <begin position="22"/>
        <end position="448"/>
    </location>
</feature>
<dbReference type="Pfam" id="PF13416">
    <property type="entry name" value="SBP_bac_8"/>
    <property type="match status" value="1"/>
</dbReference>
<reference evidence="4" key="1">
    <citation type="journal article" date="2019" name="Int. J. Syst. Evol. Microbiol.">
        <title>The Global Catalogue of Microorganisms (GCM) 10K type strain sequencing project: providing services to taxonomists for standard genome sequencing and annotation.</title>
        <authorList>
            <consortium name="The Broad Institute Genomics Platform"/>
            <consortium name="The Broad Institute Genome Sequencing Center for Infectious Disease"/>
            <person name="Wu L."/>
            <person name="Ma J."/>
        </authorList>
    </citation>
    <scope>NUCLEOTIDE SEQUENCE [LARGE SCALE GENOMIC DNA]</scope>
    <source>
        <strain evidence="4">GH52</strain>
    </source>
</reference>
<dbReference type="PANTHER" id="PTHR43649:SF11">
    <property type="entry name" value="ABC TRANSPORTER SUBSTRATE-BINDING PROTEIN YESO-RELATED"/>
    <property type="match status" value="1"/>
</dbReference>
<dbReference type="InterPro" id="IPR006059">
    <property type="entry name" value="SBP"/>
</dbReference>
<keyword evidence="4" id="KW-1185">Reference proteome</keyword>
<protein>
    <submittedName>
        <fullName evidence="3">ABC transporter substrate-binding protein</fullName>
    </submittedName>
</protein>
<evidence type="ECO:0000313" key="3">
    <source>
        <dbReference type="EMBL" id="MFD2117453.1"/>
    </source>
</evidence>
<feature type="compositionally biased region" description="Polar residues" evidence="1">
    <location>
        <begin position="25"/>
        <end position="49"/>
    </location>
</feature>
<keyword evidence="2" id="KW-0732">Signal</keyword>
<accession>A0ABW4YPE0</accession>
<dbReference type="PROSITE" id="PS51257">
    <property type="entry name" value="PROKAR_LIPOPROTEIN"/>
    <property type="match status" value="1"/>
</dbReference>
<dbReference type="Proteomes" id="UP001597362">
    <property type="component" value="Unassembled WGS sequence"/>
</dbReference>
<dbReference type="Gene3D" id="3.40.190.10">
    <property type="entry name" value="Periplasmic binding protein-like II"/>
    <property type="match status" value="2"/>
</dbReference>
<dbReference type="EMBL" id="JBHUHO010000040">
    <property type="protein sequence ID" value="MFD2117453.1"/>
    <property type="molecule type" value="Genomic_DNA"/>
</dbReference>
<gene>
    <name evidence="3" type="ORF">ACFSJH_17115</name>
</gene>
<feature type="signal peptide" evidence="2">
    <location>
        <begin position="1"/>
        <end position="21"/>
    </location>
</feature>
<dbReference type="RefSeq" id="WP_377774639.1">
    <property type="nucleotide sequence ID" value="NZ_JBHUHO010000040.1"/>
</dbReference>
<evidence type="ECO:0000313" key="4">
    <source>
        <dbReference type="Proteomes" id="UP001597362"/>
    </source>
</evidence>